<dbReference type="GO" id="GO:0031514">
    <property type="term" value="C:motile cilium"/>
    <property type="evidence" value="ECO:0007669"/>
    <property type="project" value="TreeGrafter"/>
</dbReference>
<evidence type="ECO:0000259" key="6">
    <source>
        <dbReference type="Pfam" id="PF24671"/>
    </source>
</evidence>
<comment type="subcellular location">
    <subcellularLocation>
        <location evidence="1">Cytoplasm</location>
        <location evidence="1">Cytoskeleton</location>
    </subcellularLocation>
</comment>
<evidence type="ECO:0000313" key="8">
    <source>
        <dbReference type="Proteomes" id="UP000051574"/>
    </source>
</evidence>
<evidence type="ECO:0000256" key="2">
    <source>
        <dbReference type="ARBA" id="ARBA00022490"/>
    </source>
</evidence>
<dbReference type="OrthoDB" id="10262874at2759"/>
<dbReference type="InterPro" id="IPR033551">
    <property type="entry name" value="DRC7/lobo"/>
</dbReference>
<dbReference type="PANTHER" id="PTHR35249">
    <property type="entry name" value="DYNEIN REGULATORY COMPLEX SUBUNIT 7"/>
    <property type="match status" value="1"/>
</dbReference>
<dbReference type="EMBL" id="LJIG01002571">
    <property type="protein sequence ID" value="KRT84369.1"/>
    <property type="molecule type" value="Genomic_DNA"/>
</dbReference>
<evidence type="ECO:0000313" key="7">
    <source>
        <dbReference type="EMBL" id="KRT84369.1"/>
    </source>
</evidence>
<accession>A0A0T6BAN1</accession>
<dbReference type="InterPro" id="IPR056292">
    <property type="entry name" value="DRC7_C"/>
</dbReference>
<evidence type="ECO:0000256" key="4">
    <source>
        <dbReference type="SAM" id="Coils"/>
    </source>
</evidence>
<gene>
    <name evidence="7" type="ORF">AMK59_1088</name>
</gene>
<evidence type="ECO:0000259" key="5">
    <source>
        <dbReference type="Pfam" id="PF24667"/>
    </source>
</evidence>
<dbReference type="InterPro" id="IPR056291">
    <property type="entry name" value="MORN_DRC7"/>
</dbReference>
<feature type="domain" description="Dynein regulatory complex subunit 7 C-terminal" evidence="6">
    <location>
        <begin position="167"/>
        <end position="271"/>
    </location>
</feature>
<comment type="caution">
    <text evidence="7">The sequence shown here is derived from an EMBL/GenBank/DDBJ whole genome shotgun (WGS) entry which is preliminary data.</text>
</comment>
<name>A0A0T6BAN1_9SCAR</name>
<evidence type="ECO:0000256" key="1">
    <source>
        <dbReference type="ARBA" id="ARBA00004245"/>
    </source>
</evidence>
<organism evidence="7 8">
    <name type="scientific">Oryctes borbonicus</name>
    <dbReference type="NCBI Taxonomy" id="1629725"/>
    <lineage>
        <taxon>Eukaryota</taxon>
        <taxon>Metazoa</taxon>
        <taxon>Ecdysozoa</taxon>
        <taxon>Arthropoda</taxon>
        <taxon>Hexapoda</taxon>
        <taxon>Insecta</taxon>
        <taxon>Pterygota</taxon>
        <taxon>Neoptera</taxon>
        <taxon>Endopterygota</taxon>
        <taxon>Coleoptera</taxon>
        <taxon>Polyphaga</taxon>
        <taxon>Scarabaeiformia</taxon>
        <taxon>Scarabaeidae</taxon>
        <taxon>Dynastinae</taxon>
        <taxon>Oryctes</taxon>
    </lineage>
</organism>
<keyword evidence="8" id="KW-1185">Reference proteome</keyword>
<dbReference type="PANTHER" id="PTHR35249:SF2">
    <property type="entry name" value="DYNEIN REGULATORY COMPLEX SUBUNIT 7"/>
    <property type="match status" value="1"/>
</dbReference>
<keyword evidence="4" id="KW-0175">Coiled coil</keyword>
<sequence>MAKKASDDIATREFAIIDKEIHLKFHYDKGKVTASTRDFIKPPMAEMGDRLTFNPELTSGYQAEIGVKPPRQLNLFNLLEQQIKEEEESLKQVREIEDQVAEFVRLRDLERAVPKLVVSIFNREQNKEYKKGMLEREQQQKEHREREVEEETDFLSPYLAKLSNKLISEAVAQKLRMDCLRDFKQLLLDRANDIQHQFEACTAEIQHKQQWYTQVLDTLTLLEEENYFKELNNAKFHLHTLEMRLTRHRDLSGPRYQALANYLSTHPALSENY</sequence>
<reference evidence="7 8" key="1">
    <citation type="submission" date="2015-09" db="EMBL/GenBank/DDBJ databases">
        <title>Draft genome of the scarab beetle Oryctes borbonicus.</title>
        <authorList>
            <person name="Meyer J.M."/>
            <person name="Markov G.V."/>
            <person name="Baskaran P."/>
            <person name="Herrmann M."/>
            <person name="Sommer R.J."/>
            <person name="Roedelsperger C."/>
        </authorList>
    </citation>
    <scope>NUCLEOTIDE SEQUENCE [LARGE SCALE GENOMIC DNA]</scope>
    <source>
        <strain evidence="7">OB123</strain>
        <tissue evidence="7">Whole animal</tissue>
    </source>
</reference>
<feature type="domain" description="Dynein regulatory complex subunit 7 MORN" evidence="5">
    <location>
        <begin position="2"/>
        <end position="119"/>
    </location>
</feature>
<protein>
    <submittedName>
        <fullName evidence="7">Uncharacterized protein</fullName>
    </submittedName>
</protein>
<evidence type="ECO:0000256" key="3">
    <source>
        <dbReference type="ARBA" id="ARBA00023212"/>
    </source>
</evidence>
<dbReference type="Proteomes" id="UP000051574">
    <property type="component" value="Unassembled WGS sequence"/>
</dbReference>
<dbReference type="Pfam" id="PF24671">
    <property type="entry name" value="DRC7_C"/>
    <property type="match status" value="1"/>
</dbReference>
<proteinExistence type="predicted"/>
<feature type="coiled-coil region" evidence="4">
    <location>
        <begin position="76"/>
        <end position="151"/>
    </location>
</feature>
<dbReference type="GO" id="GO:0005856">
    <property type="term" value="C:cytoskeleton"/>
    <property type="evidence" value="ECO:0007669"/>
    <property type="project" value="UniProtKB-SubCell"/>
</dbReference>
<dbReference type="Pfam" id="PF24667">
    <property type="entry name" value="MORN_DRC7"/>
    <property type="match status" value="1"/>
</dbReference>
<keyword evidence="2" id="KW-0963">Cytoplasm</keyword>
<dbReference type="GO" id="GO:0030317">
    <property type="term" value="P:flagellated sperm motility"/>
    <property type="evidence" value="ECO:0007669"/>
    <property type="project" value="TreeGrafter"/>
</dbReference>
<dbReference type="AlphaFoldDB" id="A0A0T6BAN1"/>
<keyword evidence="3" id="KW-0206">Cytoskeleton</keyword>